<dbReference type="Pfam" id="PF00501">
    <property type="entry name" value="AMP-binding"/>
    <property type="match status" value="1"/>
</dbReference>
<sequence>MWLHPEIRALPDIARYWADRTPDKIALRAGALDLTYARLAASTERLGRALVRPRLGEEGTNVAFIGKNIPEFWLTWFGANCAGRPFVPLNWRRTVPSSSGSSRTPTPV</sequence>
<gene>
    <name evidence="2" type="ORF">Ga0074812_13174</name>
</gene>
<evidence type="ECO:0000259" key="1">
    <source>
        <dbReference type="Pfam" id="PF00501"/>
    </source>
</evidence>
<accession>A0A0S4QXF5</accession>
<evidence type="ECO:0000313" key="2">
    <source>
        <dbReference type="EMBL" id="CUU59774.1"/>
    </source>
</evidence>
<dbReference type="AlphaFoldDB" id="A0A0S4QXF5"/>
<protein>
    <submittedName>
        <fullName evidence="2">AMP-binding enzyme</fullName>
    </submittedName>
</protein>
<proteinExistence type="predicted"/>
<dbReference type="SUPFAM" id="SSF56801">
    <property type="entry name" value="Acetyl-CoA synthetase-like"/>
    <property type="match status" value="1"/>
</dbReference>
<dbReference type="Gene3D" id="3.40.50.12780">
    <property type="entry name" value="N-terminal domain of ligase-like"/>
    <property type="match status" value="1"/>
</dbReference>
<dbReference type="EMBL" id="FAOZ01000031">
    <property type="protein sequence ID" value="CUU59774.1"/>
    <property type="molecule type" value="Genomic_DNA"/>
</dbReference>
<name>A0A0S4QXF5_9ACTN</name>
<keyword evidence="3" id="KW-1185">Reference proteome</keyword>
<reference evidence="3" key="1">
    <citation type="submission" date="2015-11" db="EMBL/GenBank/DDBJ databases">
        <authorList>
            <person name="Varghese N."/>
        </authorList>
    </citation>
    <scope>NUCLEOTIDE SEQUENCE [LARGE SCALE GENOMIC DNA]</scope>
    <source>
        <strain evidence="3">DSM 45899</strain>
    </source>
</reference>
<evidence type="ECO:0000313" key="3">
    <source>
        <dbReference type="Proteomes" id="UP000198802"/>
    </source>
</evidence>
<dbReference type="Proteomes" id="UP000198802">
    <property type="component" value="Unassembled WGS sequence"/>
</dbReference>
<dbReference type="RefSeq" id="WP_091284079.1">
    <property type="nucleotide sequence ID" value="NZ_FAOZ01000031.1"/>
</dbReference>
<feature type="domain" description="AMP-dependent synthetase/ligase" evidence="1">
    <location>
        <begin position="16"/>
        <end position="92"/>
    </location>
</feature>
<dbReference type="InterPro" id="IPR000873">
    <property type="entry name" value="AMP-dep_synth/lig_dom"/>
</dbReference>
<dbReference type="InterPro" id="IPR042099">
    <property type="entry name" value="ANL_N_sf"/>
</dbReference>
<organism evidence="2 3">
    <name type="scientific">Parafrankia irregularis</name>
    <dbReference type="NCBI Taxonomy" id="795642"/>
    <lineage>
        <taxon>Bacteria</taxon>
        <taxon>Bacillati</taxon>
        <taxon>Actinomycetota</taxon>
        <taxon>Actinomycetes</taxon>
        <taxon>Frankiales</taxon>
        <taxon>Frankiaceae</taxon>
        <taxon>Parafrankia</taxon>
    </lineage>
</organism>